<feature type="non-terminal residue" evidence="2">
    <location>
        <position position="1"/>
    </location>
</feature>
<protein>
    <submittedName>
        <fullName evidence="2">Heterokaryon incompatibility protein-domain-containing protein</fullName>
    </submittedName>
</protein>
<dbReference type="AlphaFoldDB" id="A0AA40DPA4"/>
<comment type="caution">
    <text evidence="2">The sequence shown here is derived from an EMBL/GenBank/DDBJ whole genome shotgun (WGS) entry which is preliminary data.</text>
</comment>
<reference evidence="2" key="1">
    <citation type="submission" date="2023-06" db="EMBL/GenBank/DDBJ databases">
        <title>Genome-scale phylogeny and comparative genomics of the fungal order Sordariales.</title>
        <authorList>
            <consortium name="Lawrence Berkeley National Laboratory"/>
            <person name="Hensen N."/>
            <person name="Bonometti L."/>
            <person name="Westerberg I."/>
            <person name="Brannstrom I.O."/>
            <person name="Guillou S."/>
            <person name="Cros-Aarteil S."/>
            <person name="Calhoun S."/>
            <person name="Haridas S."/>
            <person name="Kuo A."/>
            <person name="Mondo S."/>
            <person name="Pangilinan J."/>
            <person name="Riley R."/>
            <person name="Labutti K."/>
            <person name="Andreopoulos B."/>
            <person name="Lipzen A."/>
            <person name="Chen C."/>
            <person name="Yanf M."/>
            <person name="Daum C."/>
            <person name="Ng V."/>
            <person name="Clum A."/>
            <person name="Steindorff A."/>
            <person name="Ohm R."/>
            <person name="Martin F."/>
            <person name="Silar P."/>
            <person name="Natvig D."/>
            <person name="Lalanne C."/>
            <person name="Gautier V."/>
            <person name="Ament-Velasquez S.L."/>
            <person name="Kruys A."/>
            <person name="Hutchinson M.I."/>
            <person name="Powell A.J."/>
            <person name="Barry K."/>
            <person name="Miller A.N."/>
            <person name="Grigoriev I.V."/>
            <person name="Debuchy R."/>
            <person name="Gladieux P."/>
            <person name="Thoren M.H."/>
            <person name="Johannesson H."/>
        </authorList>
    </citation>
    <scope>NUCLEOTIDE SEQUENCE</scope>
    <source>
        <strain evidence="2">SMH4607-1</strain>
    </source>
</reference>
<dbReference type="InterPro" id="IPR010730">
    <property type="entry name" value="HET"/>
</dbReference>
<sequence>AARWLAGCRAGHSKCRRGLSAGGGFVPTRLLAIGGGKGVGSMILCEGLGVPVVYAALSHRWSAETEAVRLTRAGLVTRMTEGILVSALPLLMRDAITALRDLGIGYVWIDSLCIVQDSVEDWRAEAAMMAQVYSNAELTIAATWCSGGRQSLFSARDSHEFAPARLWPLLGRGWVYQEQWLSRRILHFTQHELVWVCNETTACECGRNQFGVAPSTFEVSCRPSRWEDMVHEYSSRAFTQMTDRLPALAGIATVYSSECDTPPGRYLCGLWSEDLPGALFWRAARDAPLLPRSKTKMPSWSWASSAGPVEFEYTDGEVQKTKVLAVHVSYRGKEVMGDVTEAVLHISGPV</sequence>
<evidence type="ECO:0000313" key="3">
    <source>
        <dbReference type="Proteomes" id="UP001172102"/>
    </source>
</evidence>
<organism evidence="2 3">
    <name type="scientific">Lasiosphaeris hirsuta</name>
    <dbReference type="NCBI Taxonomy" id="260670"/>
    <lineage>
        <taxon>Eukaryota</taxon>
        <taxon>Fungi</taxon>
        <taxon>Dikarya</taxon>
        <taxon>Ascomycota</taxon>
        <taxon>Pezizomycotina</taxon>
        <taxon>Sordariomycetes</taxon>
        <taxon>Sordariomycetidae</taxon>
        <taxon>Sordariales</taxon>
        <taxon>Lasiosphaeriaceae</taxon>
        <taxon>Lasiosphaeris</taxon>
    </lineage>
</organism>
<accession>A0AA40DPA4</accession>
<dbReference type="PANTHER" id="PTHR33112">
    <property type="entry name" value="DOMAIN PROTEIN, PUTATIVE-RELATED"/>
    <property type="match status" value="1"/>
</dbReference>
<evidence type="ECO:0000259" key="1">
    <source>
        <dbReference type="Pfam" id="PF06985"/>
    </source>
</evidence>
<dbReference type="Proteomes" id="UP001172102">
    <property type="component" value="Unassembled WGS sequence"/>
</dbReference>
<evidence type="ECO:0000313" key="2">
    <source>
        <dbReference type="EMBL" id="KAK0710600.1"/>
    </source>
</evidence>
<name>A0AA40DPA4_9PEZI</name>
<dbReference type="Pfam" id="PF06985">
    <property type="entry name" value="HET"/>
    <property type="match status" value="1"/>
</dbReference>
<feature type="non-terminal residue" evidence="2">
    <location>
        <position position="350"/>
    </location>
</feature>
<feature type="domain" description="Heterokaryon incompatibility" evidence="1">
    <location>
        <begin position="54"/>
        <end position="159"/>
    </location>
</feature>
<gene>
    <name evidence="2" type="ORF">B0H67DRAFT_471869</name>
</gene>
<dbReference type="PANTHER" id="PTHR33112:SF16">
    <property type="entry name" value="HETEROKARYON INCOMPATIBILITY DOMAIN-CONTAINING PROTEIN"/>
    <property type="match status" value="1"/>
</dbReference>
<proteinExistence type="predicted"/>
<keyword evidence="3" id="KW-1185">Reference proteome</keyword>
<dbReference type="EMBL" id="JAUKUA010000005">
    <property type="protein sequence ID" value="KAK0710600.1"/>
    <property type="molecule type" value="Genomic_DNA"/>
</dbReference>